<dbReference type="EMBL" id="JPRO01000001">
    <property type="protein sequence ID" value="KFF09371.1"/>
    <property type="molecule type" value="Genomic_DNA"/>
</dbReference>
<accession>A0A085ZY57</accession>
<keyword evidence="2" id="KW-1185">Reference proteome</keyword>
<comment type="caution">
    <text evidence="1">The sequence shown here is derived from an EMBL/GenBank/DDBJ whole genome shotgun (WGS) entry which is preliminary data.</text>
</comment>
<dbReference type="OrthoDB" id="1332052at2"/>
<dbReference type="RefSeq" id="WP_034701216.1">
    <property type="nucleotide sequence ID" value="NZ_JPRO01000001.1"/>
</dbReference>
<evidence type="ECO:0000313" key="1">
    <source>
        <dbReference type="EMBL" id="KFF09371.1"/>
    </source>
</evidence>
<dbReference type="eggNOG" id="ENOG5034AP9">
    <property type="taxonomic scope" value="Bacteria"/>
</dbReference>
<dbReference type="STRING" id="421531.IX38_02405"/>
<reference evidence="1 2" key="1">
    <citation type="submission" date="2014-07" db="EMBL/GenBank/DDBJ databases">
        <title>Genome of Chryseobacterium luteum DSM 18605.</title>
        <authorList>
            <person name="Stropko S.J."/>
            <person name="Pipes S.E."/>
            <person name="Newman J.D."/>
        </authorList>
    </citation>
    <scope>NUCLEOTIDE SEQUENCE [LARGE SCALE GENOMIC DNA]</scope>
    <source>
        <strain evidence="1 2">DSM 18605</strain>
    </source>
</reference>
<sequence length="90" mass="10666">MGQKFTDEAFNHFGGKIKTIKVEWKQLSDYPGGESLGYKQFYEVFEETYDFEKAVKNTRFYKTMQKRGFQKIDGYETKESVIVILKQSKQ</sequence>
<dbReference type="Proteomes" id="UP000028703">
    <property type="component" value="Unassembled WGS sequence"/>
</dbReference>
<proteinExistence type="predicted"/>
<gene>
    <name evidence="1" type="ORF">IX38_02405</name>
</gene>
<dbReference type="AlphaFoldDB" id="A0A085ZY57"/>
<protein>
    <submittedName>
        <fullName evidence="1">Uncharacterized protein</fullName>
    </submittedName>
</protein>
<name>A0A085ZY57_9FLAO</name>
<organism evidence="1 2">
    <name type="scientific">Chryseobacterium luteum</name>
    <dbReference type="NCBI Taxonomy" id="421531"/>
    <lineage>
        <taxon>Bacteria</taxon>
        <taxon>Pseudomonadati</taxon>
        <taxon>Bacteroidota</taxon>
        <taxon>Flavobacteriia</taxon>
        <taxon>Flavobacteriales</taxon>
        <taxon>Weeksellaceae</taxon>
        <taxon>Chryseobacterium group</taxon>
        <taxon>Chryseobacterium</taxon>
    </lineage>
</organism>
<evidence type="ECO:0000313" key="2">
    <source>
        <dbReference type="Proteomes" id="UP000028703"/>
    </source>
</evidence>